<feature type="non-terminal residue" evidence="1">
    <location>
        <position position="1"/>
    </location>
</feature>
<dbReference type="AlphaFoldDB" id="A0AAE0KMV4"/>
<evidence type="ECO:0000313" key="2">
    <source>
        <dbReference type="Proteomes" id="UP001287356"/>
    </source>
</evidence>
<organism evidence="1 2">
    <name type="scientific">Lasiosphaeria ovina</name>
    <dbReference type="NCBI Taxonomy" id="92902"/>
    <lineage>
        <taxon>Eukaryota</taxon>
        <taxon>Fungi</taxon>
        <taxon>Dikarya</taxon>
        <taxon>Ascomycota</taxon>
        <taxon>Pezizomycotina</taxon>
        <taxon>Sordariomycetes</taxon>
        <taxon>Sordariomycetidae</taxon>
        <taxon>Sordariales</taxon>
        <taxon>Lasiosphaeriaceae</taxon>
        <taxon>Lasiosphaeria</taxon>
    </lineage>
</organism>
<reference evidence="1" key="2">
    <citation type="submission" date="2023-06" db="EMBL/GenBank/DDBJ databases">
        <authorList>
            <consortium name="Lawrence Berkeley National Laboratory"/>
            <person name="Haridas S."/>
            <person name="Hensen N."/>
            <person name="Bonometti L."/>
            <person name="Westerberg I."/>
            <person name="Brannstrom I.O."/>
            <person name="Guillou S."/>
            <person name="Cros-Aarteil S."/>
            <person name="Calhoun S."/>
            <person name="Kuo A."/>
            <person name="Mondo S."/>
            <person name="Pangilinan J."/>
            <person name="Riley R."/>
            <person name="Labutti K."/>
            <person name="Andreopoulos B."/>
            <person name="Lipzen A."/>
            <person name="Chen C."/>
            <person name="Yanf M."/>
            <person name="Daum C."/>
            <person name="Ng V."/>
            <person name="Clum A."/>
            <person name="Steindorff A."/>
            <person name="Ohm R."/>
            <person name="Martin F."/>
            <person name="Silar P."/>
            <person name="Natvig D."/>
            <person name="Lalanne C."/>
            <person name="Gautier V."/>
            <person name="Ament-Velasquez S.L."/>
            <person name="Kruys A."/>
            <person name="Hutchinson M.I."/>
            <person name="Powell A.J."/>
            <person name="Barry K."/>
            <person name="Miller A.N."/>
            <person name="Grigoriev I.V."/>
            <person name="Debuchy R."/>
            <person name="Gladieux P."/>
            <person name="Thoren M.H."/>
            <person name="Johannesson H."/>
        </authorList>
    </citation>
    <scope>NUCLEOTIDE SEQUENCE</scope>
    <source>
        <strain evidence="1">CBS 958.72</strain>
    </source>
</reference>
<comment type="caution">
    <text evidence="1">The sequence shown here is derived from an EMBL/GenBank/DDBJ whole genome shotgun (WGS) entry which is preliminary data.</text>
</comment>
<proteinExistence type="predicted"/>
<keyword evidence="2" id="KW-1185">Reference proteome</keyword>
<gene>
    <name evidence="1" type="ORF">B0T24DRAFT_520060</name>
</gene>
<dbReference type="Proteomes" id="UP001287356">
    <property type="component" value="Unassembled WGS sequence"/>
</dbReference>
<name>A0AAE0KMV4_9PEZI</name>
<accession>A0AAE0KMV4</accession>
<reference evidence="1" key="1">
    <citation type="journal article" date="2023" name="Mol. Phylogenet. Evol.">
        <title>Genome-scale phylogeny and comparative genomics of the fungal order Sordariales.</title>
        <authorList>
            <person name="Hensen N."/>
            <person name="Bonometti L."/>
            <person name="Westerberg I."/>
            <person name="Brannstrom I.O."/>
            <person name="Guillou S."/>
            <person name="Cros-Aarteil S."/>
            <person name="Calhoun S."/>
            <person name="Haridas S."/>
            <person name="Kuo A."/>
            <person name="Mondo S."/>
            <person name="Pangilinan J."/>
            <person name="Riley R."/>
            <person name="LaButti K."/>
            <person name="Andreopoulos B."/>
            <person name="Lipzen A."/>
            <person name="Chen C."/>
            <person name="Yan M."/>
            <person name="Daum C."/>
            <person name="Ng V."/>
            <person name="Clum A."/>
            <person name="Steindorff A."/>
            <person name="Ohm R.A."/>
            <person name="Martin F."/>
            <person name="Silar P."/>
            <person name="Natvig D.O."/>
            <person name="Lalanne C."/>
            <person name="Gautier V."/>
            <person name="Ament-Velasquez S.L."/>
            <person name="Kruys A."/>
            <person name="Hutchinson M.I."/>
            <person name="Powell A.J."/>
            <person name="Barry K."/>
            <person name="Miller A.N."/>
            <person name="Grigoriev I.V."/>
            <person name="Debuchy R."/>
            <person name="Gladieux P."/>
            <person name="Hiltunen Thoren M."/>
            <person name="Johannesson H."/>
        </authorList>
    </citation>
    <scope>NUCLEOTIDE SEQUENCE</scope>
    <source>
        <strain evidence="1">CBS 958.72</strain>
    </source>
</reference>
<dbReference type="EMBL" id="JAULSN010000002">
    <property type="protein sequence ID" value="KAK3378800.1"/>
    <property type="molecule type" value="Genomic_DNA"/>
</dbReference>
<protein>
    <submittedName>
        <fullName evidence="1">Uncharacterized protein</fullName>
    </submittedName>
</protein>
<sequence>RYDYFPQLAKFVLRMAGIIYELIVEGFKGLVIEQLIDIRRGNDQVAADFARGIHAYGSPKIERDGDSHYPDGSFVYEDTMELGVILEVLYLQKRQDLSFFADKYILGSNRLTQAIIGIDLKYQGKEARVIVWRLNKTKENGETILI</sequence>
<evidence type="ECO:0000313" key="1">
    <source>
        <dbReference type="EMBL" id="KAK3378800.1"/>
    </source>
</evidence>